<dbReference type="NCBIfam" id="TIGR01145">
    <property type="entry name" value="ATP_synt_delta"/>
    <property type="match status" value="1"/>
</dbReference>
<proteinExistence type="inferred from homology"/>
<evidence type="ECO:0000256" key="7">
    <source>
        <dbReference type="ARBA" id="ARBA00023310"/>
    </source>
</evidence>
<keyword evidence="8" id="KW-1003">Cell membrane</keyword>
<dbReference type="GO" id="GO:0005886">
    <property type="term" value="C:plasma membrane"/>
    <property type="evidence" value="ECO:0007669"/>
    <property type="project" value="UniProtKB-SubCell"/>
</dbReference>
<keyword evidence="4 8" id="KW-0406">Ion transport</keyword>
<dbReference type="GO" id="GO:0045259">
    <property type="term" value="C:proton-transporting ATP synthase complex"/>
    <property type="evidence" value="ECO:0007669"/>
    <property type="project" value="UniProtKB-KW"/>
</dbReference>
<dbReference type="SUPFAM" id="SSF47928">
    <property type="entry name" value="N-terminal domain of the delta subunit of the F1F0-ATP synthase"/>
    <property type="match status" value="1"/>
</dbReference>
<evidence type="ECO:0000313" key="9">
    <source>
        <dbReference type="EMBL" id="HAT4308577.1"/>
    </source>
</evidence>
<accession>A0A133N7C0</accession>
<evidence type="ECO:0000256" key="8">
    <source>
        <dbReference type="HAMAP-Rule" id="MF_01416"/>
    </source>
</evidence>
<dbReference type="Pfam" id="PF00213">
    <property type="entry name" value="OSCP"/>
    <property type="match status" value="1"/>
</dbReference>
<keyword evidence="6 8" id="KW-0139">CF(1)</keyword>
<dbReference type="AlphaFoldDB" id="A0A133N7C0"/>
<protein>
    <recommendedName>
        <fullName evidence="8">ATP synthase subunit delta</fullName>
    </recommendedName>
    <alternativeName>
        <fullName evidence="8">ATP synthase F(1) sector subunit delta</fullName>
    </alternativeName>
    <alternativeName>
        <fullName evidence="8">F-type ATPase subunit delta</fullName>
        <shortName evidence="8">F-ATPase subunit delta</shortName>
    </alternativeName>
</protein>
<comment type="function">
    <text evidence="8">This protein is part of the stalk that links CF(0) to CF(1). It either transmits conformational changes from CF(0) to CF(1) or is implicated in proton conduction.</text>
</comment>
<dbReference type="InterPro" id="IPR000711">
    <property type="entry name" value="ATPase_OSCP/dsu"/>
</dbReference>
<evidence type="ECO:0000256" key="1">
    <source>
        <dbReference type="ARBA" id="ARBA00004370"/>
    </source>
</evidence>
<organism evidence="10 11">
    <name type="scientific">Clostridium perfringens</name>
    <dbReference type="NCBI Taxonomy" id="1502"/>
    <lineage>
        <taxon>Bacteria</taxon>
        <taxon>Bacillati</taxon>
        <taxon>Bacillota</taxon>
        <taxon>Clostridia</taxon>
        <taxon>Eubacteriales</taxon>
        <taxon>Clostridiaceae</taxon>
        <taxon>Clostridium</taxon>
    </lineage>
</organism>
<keyword evidence="7 8" id="KW-0066">ATP synthesis</keyword>
<evidence type="ECO:0000313" key="11">
    <source>
        <dbReference type="Proteomes" id="UP000070646"/>
    </source>
</evidence>
<dbReference type="Proteomes" id="UP000859547">
    <property type="component" value="Unassembled WGS sequence"/>
</dbReference>
<comment type="subcellular location">
    <subcellularLocation>
        <location evidence="8">Cell membrane</location>
        <topology evidence="8">Peripheral membrane protein</topology>
    </subcellularLocation>
    <subcellularLocation>
        <location evidence="1">Membrane</location>
    </subcellularLocation>
</comment>
<evidence type="ECO:0000313" key="10">
    <source>
        <dbReference type="EMBL" id="KXA12168.1"/>
    </source>
</evidence>
<reference evidence="9" key="3">
    <citation type="submission" date="2020-07" db="EMBL/GenBank/DDBJ databases">
        <authorList>
            <consortium name="NCBI Pathogen Detection Project"/>
        </authorList>
    </citation>
    <scope>NUCLEOTIDE SEQUENCE</scope>
    <source>
        <strain evidence="9">C8</strain>
    </source>
</reference>
<dbReference type="Gene3D" id="1.10.520.20">
    <property type="entry name" value="N-terminal domain of the delta subunit of the F1F0-ATP synthase"/>
    <property type="match status" value="1"/>
</dbReference>
<dbReference type="RefSeq" id="WP_060795534.1">
    <property type="nucleotide sequence ID" value="NZ_CABEGM010000003.1"/>
</dbReference>
<dbReference type="PANTHER" id="PTHR11910">
    <property type="entry name" value="ATP SYNTHASE DELTA CHAIN"/>
    <property type="match status" value="1"/>
</dbReference>
<dbReference type="PATRIC" id="fig|1502.174.peg.1478"/>
<comment type="similarity">
    <text evidence="8">Belongs to the ATPase delta chain family.</text>
</comment>
<sequence length="179" mass="21329">MYEYLDRRYALALYEVAEEKHKVEEYLNDLREICDIIYGNNELYEIIKHPQISTVRKKKTFRNIFEGKIDDELLSFLMVLIEKDRILYLREKLREMEKIHLERNNTLFAEVKSVVPLTEDEVTRLVGKLENKYSKKILLKQEIDKSIIGGLFVRVGDDVIDGTVKSRLDDMKQIMLKRE</sequence>
<reference evidence="9" key="2">
    <citation type="journal article" date="2018" name="Genome Biol.">
        <title>SKESA: strategic k-mer extension for scrupulous assemblies.</title>
        <authorList>
            <person name="Souvorov A."/>
            <person name="Agarwala R."/>
            <person name="Lipman D.J."/>
        </authorList>
    </citation>
    <scope>NUCLEOTIDE SEQUENCE</scope>
    <source>
        <strain evidence="9">C8</strain>
    </source>
</reference>
<dbReference type="InterPro" id="IPR026015">
    <property type="entry name" value="ATP_synth_OSCP/delta_N_sf"/>
</dbReference>
<comment type="caution">
    <text evidence="10">The sequence shown here is derived from an EMBL/GenBank/DDBJ whole genome shotgun (WGS) entry which is preliminary data.</text>
</comment>
<dbReference type="GO" id="GO:0046933">
    <property type="term" value="F:proton-transporting ATP synthase activity, rotational mechanism"/>
    <property type="evidence" value="ECO:0007669"/>
    <property type="project" value="UniProtKB-UniRule"/>
</dbReference>
<dbReference type="HAMAP" id="MF_01416">
    <property type="entry name" value="ATP_synth_delta_bact"/>
    <property type="match status" value="1"/>
</dbReference>
<evidence type="ECO:0000256" key="3">
    <source>
        <dbReference type="ARBA" id="ARBA00022781"/>
    </source>
</evidence>
<dbReference type="PRINTS" id="PR00125">
    <property type="entry name" value="ATPASEDELTA"/>
</dbReference>
<comment type="function">
    <text evidence="8">F(1)F(0) ATP synthase produces ATP from ADP in the presence of a proton or sodium gradient. F-type ATPases consist of two structural domains, F(1) containing the extramembraneous catalytic core and F(0) containing the membrane proton channel, linked together by a central stalk and a peripheral stalk. During catalysis, ATP synthesis in the catalytic domain of F(1) is coupled via a rotary mechanism of the central stalk subunits to proton translocation.</text>
</comment>
<evidence type="ECO:0000256" key="6">
    <source>
        <dbReference type="ARBA" id="ARBA00023196"/>
    </source>
</evidence>
<dbReference type="EMBL" id="LRPU01000069">
    <property type="protein sequence ID" value="KXA12168.1"/>
    <property type="molecule type" value="Genomic_DNA"/>
</dbReference>
<dbReference type="EMBL" id="DACTCB010000014">
    <property type="protein sequence ID" value="HAT4308577.1"/>
    <property type="molecule type" value="Genomic_DNA"/>
</dbReference>
<dbReference type="NCBIfam" id="NF004403">
    <property type="entry name" value="PRK05758.2-4"/>
    <property type="match status" value="1"/>
</dbReference>
<keyword evidence="2 8" id="KW-0813">Transport</keyword>
<evidence type="ECO:0000256" key="2">
    <source>
        <dbReference type="ARBA" id="ARBA00022448"/>
    </source>
</evidence>
<keyword evidence="5 8" id="KW-0472">Membrane</keyword>
<evidence type="ECO:0000256" key="4">
    <source>
        <dbReference type="ARBA" id="ARBA00023065"/>
    </source>
</evidence>
<gene>
    <name evidence="8" type="primary">atpH</name>
    <name evidence="10" type="ORF">HMPREF3222_01466</name>
    <name evidence="9" type="ORF">I9080_002394</name>
</gene>
<keyword evidence="3 8" id="KW-0375">Hydrogen ion transport</keyword>
<name>A0A133N7C0_CLOPF</name>
<dbReference type="Proteomes" id="UP000070646">
    <property type="component" value="Unassembled WGS sequence"/>
</dbReference>
<dbReference type="InterPro" id="IPR020781">
    <property type="entry name" value="ATPase_OSCP/d_CS"/>
</dbReference>
<dbReference type="PROSITE" id="PS00389">
    <property type="entry name" value="ATPASE_DELTA"/>
    <property type="match status" value="1"/>
</dbReference>
<evidence type="ECO:0000256" key="5">
    <source>
        <dbReference type="ARBA" id="ARBA00023136"/>
    </source>
</evidence>
<reference evidence="10 11" key="1">
    <citation type="submission" date="2016-01" db="EMBL/GenBank/DDBJ databases">
        <authorList>
            <person name="Oliw E.H."/>
        </authorList>
    </citation>
    <scope>NUCLEOTIDE SEQUENCE [LARGE SCALE GENOMIC DNA]</scope>
    <source>
        <strain evidence="10 11">MJR7757A</strain>
    </source>
</reference>